<dbReference type="EnsemblProtists" id="EKX43981">
    <property type="protein sequence ID" value="EKX43981"/>
    <property type="gene ID" value="GUITHDRAFT_140117"/>
</dbReference>
<name>L1J642_GUITC</name>
<dbReference type="GeneID" id="17300675"/>
<evidence type="ECO:0000256" key="1">
    <source>
        <dbReference type="SAM" id="SignalP"/>
    </source>
</evidence>
<dbReference type="EMBL" id="JH993007">
    <property type="protein sequence ID" value="EKX43981.1"/>
    <property type="molecule type" value="Genomic_DNA"/>
</dbReference>
<dbReference type="HOGENOM" id="CLU_753248_0_0_1"/>
<feature type="chain" id="PRO_5008770896" evidence="1">
    <location>
        <begin position="25"/>
        <end position="368"/>
    </location>
</feature>
<dbReference type="Proteomes" id="UP000011087">
    <property type="component" value="Unassembled WGS sequence"/>
</dbReference>
<evidence type="ECO:0000313" key="3">
    <source>
        <dbReference type="EnsemblProtists" id="EKX43981"/>
    </source>
</evidence>
<evidence type="ECO:0000313" key="2">
    <source>
        <dbReference type="EMBL" id="EKX43981.1"/>
    </source>
</evidence>
<dbReference type="PaxDb" id="55529-EKX43981"/>
<dbReference type="RefSeq" id="XP_005830961.1">
    <property type="nucleotide sequence ID" value="XM_005830904.1"/>
</dbReference>
<dbReference type="AlphaFoldDB" id="L1J642"/>
<feature type="signal peptide" evidence="1">
    <location>
        <begin position="1"/>
        <end position="24"/>
    </location>
</feature>
<accession>L1J642</accession>
<keyword evidence="1" id="KW-0732">Signal</keyword>
<dbReference type="KEGG" id="gtt:GUITHDRAFT_140117"/>
<protein>
    <submittedName>
        <fullName evidence="2 3">Uncharacterized protein</fullName>
    </submittedName>
</protein>
<proteinExistence type="predicted"/>
<reference evidence="2 4" key="1">
    <citation type="journal article" date="2012" name="Nature">
        <title>Algal genomes reveal evolutionary mosaicism and the fate of nucleomorphs.</title>
        <authorList>
            <consortium name="DOE Joint Genome Institute"/>
            <person name="Curtis B.A."/>
            <person name="Tanifuji G."/>
            <person name="Burki F."/>
            <person name="Gruber A."/>
            <person name="Irimia M."/>
            <person name="Maruyama S."/>
            <person name="Arias M.C."/>
            <person name="Ball S.G."/>
            <person name="Gile G.H."/>
            <person name="Hirakawa Y."/>
            <person name="Hopkins J.F."/>
            <person name="Kuo A."/>
            <person name="Rensing S.A."/>
            <person name="Schmutz J."/>
            <person name="Symeonidi A."/>
            <person name="Elias M."/>
            <person name="Eveleigh R.J."/>
            <person name="Herman E.K."/>
            <person name="Klute M.J."/>
            <person name="Nakayama T."/>
            <person name="Obornik M."/>
            <person name="Reyes-Prieto A."/>
            <person name="Armbrust E.V."/>
            <person name="Aves S.J."/>
            <person name="Beiko R.G."/>
            <person name="Coutinho P."/>
            <person name="Dacks J.B."/>
            <person name="Durnford D.G."/>
            <person name="Fast N.M."/>
            <person name="Green B.R."/>
            <person name="Grisdale C.J."/>
            <person name="Hempel F."/>
            <person name="Henrissat B."/>
            <person name="Hoppner M.P."/>
            <person name="Ishida K."/>
            <person name="Kim E."/>
            <person name="Koreny L."/>
            <person name="Kroth P.G."/>
            <person name="Liu Y."/>
            <person name="Malik S.B."/>
            <person name="Maier U.G."/>
            <person name="McRose D."/>
            <person name="Mock T."/>
            <person name="Neilson J.A."/>
            <person name="Onodera N.T."/>
            <person name="Poole A.M."/>
            <person name="Pritham E.J."/>
            <person name="Richards T.A."/>
            <person name="Rocap G."/>
            <person name="Roy S.W."/>
            <person name="Sarai C."/>
            <person name="Schaack S."/>
            <person name="Shirato S."/>
            <person name="Slamovits C.H."/>
            <person name="Spencer D.F."/>
            <person name="Suzuki S."/>
            <person name="Worden A.Z."/>
            <person name="Zauner S."/>
            <person name="Barry K."/>
            <person name="Bell C."/>
            <person name="Bharti A.K."/>
            <person name="Crow J.A."/>
            <person name="Grimwood J."/>
            <person name="Kramer R."/>
            <person name="Lindquist E."/>
            <person name="Lucas S."/>
            <person name="Salamov A."/>
            <person name="McFadden G.I."/>
            <person name="Lane C.E."/>
            <person name="Keeling P.J."/>
            <person name="Gray M.W."/>
            <person name="Grigoriev I.V."/>
            <person name="Archibald J.M."/>
        </authorList>
    </citation>
    <scope>NUCLEOTIDE SEQUENCE</scope>
    <source>
        <strain evidence="2 4">CCMP2712</strain>
    </source>
</reference>
<organism evidence="2">
    <name type="scientific">Guillardia theta (strain CCMP2712)</name>
    <name type="common">Cryptophyte</name>
    <dbReference type="NCBI Taxonomy" id="905079"/>
    <lineage>
        <taxon>Eukaryota</taxon>
        <taxon>Cryptophyceae</taxon>
        <taxon>Pyrenomonadales</taxon>
        <taxon>Geminigeraceae</taxon>
        <taxon>Guillardia</taxon>
    </lineage>
</organism>
<gene>
    <name evidence="2" type="ORF">GUITHDRAFT_140117</name>
</gene>
<sequence length="368" mass="40534">MACLTRTSVLCLFFLLLSSHSAKSLRLHSEECDQDPPWCSKALAGGASRLARGTLAFGIASMATYPLRNLNLALRHDGHLESLRTTAVELLDKRGRPIREKNVIKTVRVPLPLAQVLPRLMEGSTSNCVASAVGFGVCMALHPILARNLAWPAMMQKQGVTNTVGQLSRLMLRGGSRGASQSSFFVQDIVISILEQVPVLDFWNIMRASREEEHTNLTYLLLYAGIGALTTPGEVRRHSMDVASLSWLRRDDKRVASPPPPPLFDGFLLTAARFALRGMLTIGSLTAMDAIARPSSSLGSIMTRGRRRRGGVREGGHVTLEEAMNYKVNDEEIVIFDVPMDPEVGVDLVEEILDPIGKKRSNRKRRRS</sequence>
<keyword evidence="4" id="KW-1185">Reference proteome</keyword>
<evidence type="ECO:0000313" key="4">
    <source>
        <dbReference type="Proteomes" id="UP000011087"/>
    </source>
</evidence>
<reference evidence="3" key="3">
    <citation type="submission" date="2016-03" db="UniProtKB">
        <authorList>
            <consortium name="EnsemblProtists"/>
        </authorList>
    </citation>
    <scope>IDENTIFICATION</scope>
</reference>
<reference evidence="4" key="2">
    <citation type="submission" date="2012-11" db="EMBL/GenBank/DDBJ databases">
        <authorList>
            <person name="Kuo A."/>
            <person name="Curtis B.A."/>
            <person name="Tanifuji G."/>
            <person name="Burki F."/>
            <person name="Gruber A."/>
            <person name="Irimia M."/>
            <person name="Maruyama S."/>
            <person name="Arias M.C."/>
            <person name="Ball S.G."/>
            <person name="Gile G.H."/>
            <person name="Hirakawa Y."/>
            <person name="Hopkins J.F."/>
            <person name="Rensing S.A."/>
            <person name="Schmutz J."/>
            <person name="Symeonidi A."/>
            <person name="Elias M."/>
            <person name="Eveleigh R.J."/>
            <person name="Herman E.K."/>
            <person name="Klute M.J."/>
            <person name="Nakayama T."/>
            <person name="Obornik M."/>
            <person name="Reyes-Prieto A."/>
            <person name="Armbrust E.V."/>
            <person name="Aves S.J."/>
            <person name="Beiko R.G."/>
            <person name="Coutinho P."/>
            <person name="Dacks J.B."/>
            <person name="Durnford D.G."/>
            <person name="Fast N.M."/>
            <person name="Green B.R."/>
            <person name="Grisdale C."/>
            <person name="Hempe F."/>
            <person name="Henrissat B."/>
            <person name="Hoppner M.P."/>
            <person name="Ishida K.-I."/>
            <person name="Kim E."/>
            <person name="Koreny L."/>
            <person name="Kroth P.G."/>
            <person name="Liu Y."/>
            <person name="Malik S.-B."/>
            <person name="Maier U.G."/>
            <person name="McRose D."/>
            <person name="Mock T."/>
            <person name="Neilson J.A."/>
            <person name="Onodera N.T."/>
            <person name="Poole A.M."/>
            <person name="Pritham E.J."/>
            <person name="Richards T.A."/>
            <person name="Rocap G."/>
            <person name="Roy S.W."/>
            <person name="Sarai C."/>
            <person name="Schaack S."/>
            <person name="Shirato S."/>
            <person name="Slamovits C.H."/>
            <person name="Spencer D.F."/>
            <person name="Suzuki S."/>
            <person name="Worden A.Z."/>
            <person name="Zauner S."/>
            <person name="Barry K."/>
            <person name="Bell C."/>
            <person name="Bharti A.K."/>
            <person name="Crow J.A."/>
            <person name="Grimwood J."/>
            <person name="Kramer R."/>
            <person name="Lindquist E."/>
            <person name="Lucas S."/>
            <person name="Salamov A."/>
            <person name="McFadden G.I."/>
            <person name="Lane C.E."/>
            <person name="Keeling P.J."/>
            <person name="Gray M.W."/>
            <person name="Grigoriev I.V."/>
            <person name="Archibald J.M."/>
        </authorList>
    </citation>
    <scope>NUCLEOTIDE SEQUENCE</scope>
    <source>
        <strain evidence="4">CCMP2712</strain>
    </source>
</reference>